<evidence type="ECO:0000313" key="7">
    <source>
        <dbReference type="EMBL" id="GEC27204.1"/>
    </source>
</evidence>
<dbReference type="InterPro" id="IPR015797">
    <property type="entry name" value="NUDIX_hydrolase-like_dom_sf"/>
</dbReference>
<gene>
    <name evidence="7" type="ORF">PSA01_42330</name>
</gene>
<reference evidence="7 8" key="1">
    <citation type="submission" date="2019-06" db="EMBL/GenBank/DDBJ databases">
        <title>Whole genome shotgun sequence of Pseudonocardia saturnea NBRC 14499.</title>
        <authorList>
            <person name="Hosoyama A."/>
            <person name="Uohara A."/>
            <person name="Ohji S."/>
            <person name="Ichikawa N."/>
        </authorList>
    </citation>
    <scope>NUCLEOTIDE SEQUENCE [LARGE SCALE GENOMIC DNA]</scope>
    <source>
        <strain evidence="7 8">NBRC 14499</strain>
    </source>
</reference>
<dbReference type="Gene3D" id="3.90.1140.10">
    <property type="entry name" value="Cyclic phosphodiesterase"/>
    <property type="match status" value="1"/>
</dbReference>
<comment type="caution">
    <text evidence="7">The sequence shown here is derived from an EMBL/GenBank/DDBJ whole genome shotgun (WGS) entry which is preliminary data.</text>
</comment>
<dbReference type="InterPro" id="IPR000086">
    <property type="entry name" value="NUDIX_hydrolase_dom"/>
</dbReference>
<dbReference type="InterPro" id="IPR020084">
    <property type="entry name" value="NUDIX_hydrolase_CS"/>
</dbReference>
<sequence length="277" mass="30647">MWDPVMRDVVPAHVTVVYPEETVDAELLLERAARAADEMPAFPIRLGAFGCAEGRGGVFVMVEDSRGGLEALRDRLLLPPQRFSGYPFHATVAHPSTAQSLSACWTQLSGSGLDVSFRVRELLWTVTDASTRTVLERFALTGSSASSRVALVGGVLMDGDRVLLGLRHPDRVSFPGVWDVPGGHVEPGESPRRALRRELREELGIEATVEEPWSRLADDDLGIDLSLWLIRHWHGDIRNLAPHEHQQLRWFTARDLLDSLPLAHPTYVTLLGDALSI</sequence>
<dbReference type="EMBL" id="BJNH01000050">
    <property type="protein sequence ID" value="GEC27204.1"/>
    <property type="molecule type" value="Genomic_DNA"/>
</dbReference>
<evidence type="ECO:0000256" key="1">
    <source>
        <dbReference type="ARBA" id="ARBA00001946"/>
    </source>
</evidence>
<evidence type="ECO:0000259" key="6">
    <source>
        <dbReference type="PROSITE" id="PS51462"/>
    </source>
</evidence>
<dbReference type="SUPFAM" id="SSF55811">
    <property type="entry name" value="Nudix"/>
    <property type="match status" value="1"/>
</dbReference>
<evidence type="ECO:0000256" key="5">
    <source>
        <dbReference type="RuleBase" id="RU003476"/>
    </source>
</evidence>
<evidence type="ECO:0000256" key="2">
    <source>
        <dbReference type="ARBA" id="ARBA00005582"/>
    </source>
</evidence>
<evidence type="ECO:0000256" key="4">
    <source>
        <dbReference type="ARBA" id="ARBA00022842"/>
    </source>
</evidence>
<dbReference type="PANTHER" id="PTHR47707">
    <property type="entry name" value="8-OXO-DGTP DIPHOSPHATASE"/>
    <property type="match status" value="1"/>
</dbReference>
<dbReference type="InterPro" id="IPR047127">
    <property type="entry name" value="MutT-like"/>
</dbReference>
<evidence type="ECO:0000313" key="8">
    <source>
        <dbReference type="Proteomes" id="UP000320693"/>
    </source>
</evidence>
<comment type="similarity">
    <text evidence="2 5">Belongs to the Nudix hydrolase family.</text>
</comment>
<dbReference type="PROSITE" id="PS00893">
    <property type="entry name" value="NUDIX_BOX"/>
    <property type="match status" value="1"/>
</dbReference>
<feature type="domain" description="Nudix hydrolase" evidence="6">
    <location>
        <begin position="147"/>
        <end position="274"/>
    </location>
</feature>
<accession>A0ABQ0S3L9</accession>
<name>A0ABQ0S3L9_9PSEU</name>
<dbReference type="SUPFAM" id="SSF55144">
    <property type="entry name" value="LigT-like"/>
    <property type="match status" value="1"/>
</dbReference>
<keyword evidence="3 5" id="KW-0378">Hydrolase</keyword>
<dbReference type="PROSITE" id="PS51462">
    <property type="entry name" value="NUDIX"/>
    <property type="match status" value="1"/>
</dbReference>
<keyword evidence="8" id="KW-1185">Reference proteome</keyword>
<dbReference type="PANTHER" id="PTHR47707:SF2">
    <property type="entry name" value="CTP PYROPHOSPHOHYDROLASE"/>
    <property type="match status" value="1"/>
</dbReference>
<dbReference type="InterPro" id="IPR009097">
    <property type="entry name" value="Cyclic_Pdiesterase"/>
</dbReference>
<dbReference type="Pfam" id="PF13563">
    <property type="entry name" value="2_5_RNA_ligase2"/>
    <property type="match status" value="1"/>
</dbReference>
<organism evidence="7 8">
    <name type="scientific">Pseudonocardia saturnea</name>
    <dbReference type="NCBI Taxonomy" id="33909"/>
    <lineage>
        <taxon>Bacteria</taxon>
        <taxon>Bacillati</taxon>
        <taxon>Actinomycetota</taxon>
        <taxon>Actinomycetes</taxon>
        <taxon>Pseudonocardiales</taxon>
        <taxon>Pseudonocardiaceae</taxon>
        <taxon>Pseudonocardia</taxon>
    </lineage>
</organism>
<protein>
    <recommendedName>
        <fullName evidence="6">Nudix hydrolase domain-containing protein</fullName>
    </recommendedName>
</protein>
<dbReference type="Proteomes" id="UP000320693">
    <property type="component" value="Unassembled WGS sequence"/>
</dbReference>
<comment type="cofactor">
    <cofactor evidence="1">
        <name>Mg(2+)</name>
        <dbReference type="ChEBI" id="CHEBI:18420"/>
    </cofactor>
</comment>
<dbReference type="Gene3D" id="3.90.79.10">
    <property type="entry name" value="Nucleoside Triphosphate Pyrophosphohydrolase"/>
    <property type="match status" value="1"/>
</dbReference>
<dbReference type="PRINTS" id="PR00502">
    <property type="entry name" value="NUDIXFAMILY"/>
</dbReference>
<proteinExistence type="inferred from homology"/>
<dbReference type="InterPro" id="IPR020476">
    <property type="entry name" value="Nudix_hydrolase"/>
</dbReference>
<evidence type="ECO:0000256" key="3">
    <source>
        <dbReference type="ARBA" id="ARBA00022801"/>
    </source>
</evidence>
<keyword evidence="4" id="KW-0460">Magnesium</keyword>
<dbReference type="Pfam" id="PF00293">
    <property type="entry name" value="NUDIX"/>
    <property type="match status" value="1"/>
</dbReference>